<keyword evidence="6" id="KW-1133">Transmembrane helix</keyword>
<keyword evidence="8" id="KW-1185">Reference proteome</keyword>
<proteinExistence type="inferred from homology"/>
<dbReference type="Gene3D" id="3.30.560.10">
    <property type="entry name" value="Glucose Oxidase, domain 3"/>
    <property type="match status" value="1"/>
</dbReference>
<evidence type="ECO:0000256" key="4">
    <source>
        <dbReference type="ARBA" id="ARBA00022827"/>
    </source>
</evidence>
<organism evidence="8 9">
    <name type="scientific">Bicyclus anynana</name>
    <name type="common">Squinting bush brown butterfly</name>
    <dbReference type="NCBI Taxonomy" id="110368"/>
    <lineage>
        <taxon>Eukaryota</taxon>
        <taxon>Metazoa</taxon>
        <taxon>Ecdysozoa</taxon>
        <taxon>Arthropoda</taxon>
        <taxon>Hexapoda</taxon>
        <taxon>Insecta</taxon>
        <taxon>Pterygota</taxon>
        <taxon>Neoptera</taxon>
        <taxon>Endopterygota</taxon>
        <taxon>Lepidoptera</taxon>
        <taxon>Glossata</taxon>
        <taxon>Ditrysia</taxon>
        <taxon>Papilionoidea</taxon>
        <taxon>Nymphalidae</taxon>
        <taxon>Satyrinae</taxon>
        <taxon>Satyrini</taxon>
        <taxon>Mycalesina</taxon>
        <taxon>Bicyclus</taxon>
    </lineage>
</organism>
<evidence type="ECO:0000259" key="7">
    <source>
        <dbReference type="PROSITE" id="PS00624"/>
    </source>
</evidence>
<evidence type="ECO:0000256" key="3">
    <source>
        <dbReference type="ARBA" id="ARBA00022630"/>
    </source>
</evidence>
<feature type="transmembrane region" description="Helical" evidence="6">
    <location>
        <begin position="7"/>
        <end position="29"/>
    </location>
</feature>
<dbReference type="InterPro" id="IPR036188">
    <property type="entry name" value="FAD/NAD-bd_sf"/>
</dbReference>
<dbReference type="InterPro" id="IPR007867">
    <property type="entry name" value="GMC_OxRtase_C"/>
</dbReference>
<dbReference type="InterPro" id="IPR012132">
    <property type="entry name" value="GMC_OxRdtase"/>
</dbReference>
<dbReference type="Gene3D" id="3.50.50.60">
    <property type="entry name" value="FAD/NAD(P)-binding domain"/>
    <property type="match status" value="1"/>
</dbReference>
<keyword evidence="6" id="KW-0472">Membrane</keyword>
<keyword evidence="3" id="KW-0285">Flavoprotein</keyword>
<reference evidence="9" key="1">
    <citation type="submission" date="2025-08" db="UniProtKB">
        <authorList>
            <consortium name="RefSeq"/>
        </authorList>
    </citation>
    <scope>IDENTIFICATION</scope>
</reference>
<dbReference type="SUPFAM" id="SSF54373">
    <property type="entry name" value="FAD-linked reductases, C-terminal domain"/>
    <property type="match status" value="1"/>
</dbReference>
<dbReference type="KEGG" id="bany:112048078"/>
<evidence type="ECO:0000256" key="5">
    <source>
        <dbReference type="PIRSR" id="PIRSR000137-2"/>
    </source>
</evidence>
<dbReference type="SUPFAM" id="SSF51905">
    <property type="entry name" value="FAD/NAD(P)-binding domain"/>
    <property type="match status" value="1"/>
</dbReference>
<evidence type="ECO:0000313" key="9">
    <source>
        <dbReference type="RefSeq" id="XP_023941216.2"/>
    </source>
</evidence>
<protein>
    <submittedName>
        <fullName evidence="9">Glucose dehydrogenase [FAD, quinone]</fullName>
    </submittedName>
</protein>
<keyword evidence="4 5" id="KW-0274">FAD</keyword>
<accession>A0A6J1NDR9</accession>
<dbReference type="Proteomes" id="UP001652582">
    <property type="component" value="Chromosome 11"/>
</dbReference>
<evidence type="ECO:0000313" key="8">
    <source>
        <dbReference type="Proteomes" id="UP001652582"/>
    </source>
</evidence>
<dbReference type="PANTHER" id="PTHR11552:SF147">
    <property type="entry name" value="CHOLINE DEHYDROGENASE, MITOCHONDRIAL"/>
    <property type="match status" value="1"/>
</dbReference>
<evidence type="ECO:0000256" key="1">
    <source>
        <dbReference type="ARBA" id="ARBA00001974"/>
    </source>
</evidence>
<feature type="binding site" evidence="5">
    <location>
        <position position="538"/>
    </location>
    <ligand>
        <name>FAD</name>
        <dbReference type="ChEBI" id="CHEBI:57692"/>
    </ligand>
</feature>
<dbReference type="GO" id="GO:0016614">
    <property type="term" value="F:oxidoreductase activity, acting on CH-OH group of donors"/>
    <property type="evidence" value="ECO:0007669"/>
    <property type="project" value="InterPro"/>
</dbReference>
<comment type="cofactor">
    <cofactor evidence="1 5">
        <name>FAD</name>
        <dbReference type="ChEBI" id="CHEBI:57692"/>
    </cofactor>
</comment>
<dbReference type="PIRSF" id="PIRSF000137">
    <property type="entry name" value="Alcohol_oxidase"/>
    <property type="match status" value="1"/>
</dbReference>
<dbReference type="Pfam" id="PF05199">
    <property type="entry name" value="GMC_oxred_C"/>
    <property type="match status" value="1"/>
</dbReference>
<dbReference type="AlphaFoldDB" id="A0A6J1NDR9"/>
<comment type="similarity">
    <text evidence="2">Belongs to the GMC oxidoreductase family.</text>
</comment>
<sequence>MSPLHVLQFFIFSVCIHLFSIFTYLVYYYDLFTSSDEILEEYDFIIVGSGTAGSLIAHRLSKDTNYTFVVLEAGGEGHTFHSIPAFGPLLHGSVFDWQFQTVPQENACLAMVNSQCKQTQGKMLGGSSKMNNMIHFRGNTSHYVDWFHGKFTKEYIEEHLNYIESNVYPLHNIQYHSQISDVVLNAAEEIGYKELNSQNNLGFAKSLLTQRNGKRWTTSDNFDTSKYVLTNVLVDKLIIEEDKCIGVQISYPKRVKLFAKKGVIVSAGAYNSPKLLQLSGIGPVDILNSVNVSVIKELPVGKNLQDHIGTGLDLVLFDTPQSVGMFDIMNLFHVYQYFVNGTGALTTPGCEVVGFVSTDNHTVPDVQFMVLPVGITADRGSHLRKTLGITDFVWDNYFSKLFDKHAATFFTLLLHPKSIGEVKIKSKDPNLPPKIDPKYLSHPNDVKTLVNGVKILIKLVETDAMKAIGGHLNEKHFPGCENYDIFSDLYLECYVKHLTLSSYHPVGTCSMGPRESKSSVVDTSFKVIGIEHLYVVDGSVLPTLPSGNINAAIAMMANIFFENTIKSRLSLNENLFCKNSVLDDLIFKVCPVR</sequence>
<feature type="domain" description="Glucose-methanol-choline oxidoreductase N-terminal" evidence="7">
    <location>
        <begin position="268"/>
        <end position="282"/>
    </location>
</feature>
<keyword evidence="6" id="KW-0812">Transmembrane</keyword>
<dbReference type="GO" id="GO:0050660">
    <property type="term" value="F:flavin adenine dinucleotide binding"/>
    <property type="evidence" value="ECO:0007669"/>
    <property type="project" value="InterPro"/>
</dbReference>
<evidence type="ECO:0000256" key="6">
    <source>
        <dbReference type="SAM" id="Phobius"/>
    </source>
</evidence>
<gene>
    <name evidence="9" type="primary">LOC112048078</name>
</gene>
<dbReference type="InterPro" id="IPR000172">
    <property type="entry name" value="GMC_OxRdtase_N"/>
</dbReference>
<dbReference type="Pfam" id="PF00732">
    <property type="entry name" value="GMC_oxred_N"/>
    <property type="match status" value="1"/>
</dbReference>
<feature type="binding site" evidence="5">
    <location>
        <position position="234"/>
    </location>
    <ligand>
        <name>FAD</name>
        <dbReference type="ChEBI" id="CHEBI:57692"/>
    </ligand>
</feature>
<dbReference type="OrthoDB" id="5428259at2759"/>
<dbReference type="PANTHER" id="PTHR11552">
    <property type="entry name" value="GLUCOSE-METHANOL-CHOLINE GMC OXIDOREDUCTASE"/>
    <property type="match status" value="1"/>
</dbReference>
<name>A0A6J1NDR9_BICAN</name>
<evidence type="ECO:0000256" key="2">
    <source>
        <dbReference type="ARBA" id="ARBA00010790"/>
    </source>
</evidence>
<dbReference type="RefSeq" id="XP_023941216.2">
    <property type="nucleotide sequence ID" value="XM_024085448.2"/>
</dbReference>
<dbReference type="PROSITE" id="PS00624">
    <property type="entry name" value="GMC_OXRED_2"/>
    <property type="match status" value="1"/>
</dbReference>
<dbReference type="GeneID" id="112048078"/>